<dbReference type="InterPro" id="IPR007123">
    <property type="entry name" value="Gelsolin-like_dom"/>
</dbReference>
<dbReference type="GO" id="GO:0008154">
    <property type="term" value="P:actin polymerization or depolymerization"/>
    <property type="evidence" value="ECO:0007669"/>
    <property type="project" value="TreeGrafter"/>
</dbReference>
<sequence length="98" mass="10869">MAKNVDAIVSPGRDAVMIKEGMEPDIFWDLLGGQTEYKCDDTEADSPALSARLFHCSIVPPSTKLKVDEIFSFDQDDLNEDDVMVLDTGADEIFIWLG</sequence>
<dbReference type="GO" id="GO:0051015">
    <property type="term" value="F:actin filament binding"/>
    <property type="evidence" value="ECO:0007669"/>
    <property type="project" value="InterPro"/>
</dbReference>
<name>A0A8J2JAZ9_9HEXA</name>
<dbReference type="GO" id="GO:0051016">
    <property type="term" value="P:barbed-end actin filament capping"/>
    <property type="evidence" value="ECO:0007669"/>
    <property type="project" value="TreeGrafter"/>
</dbReference>
<evidence type="ECO:0000313" key="4">
    <source>
        <dbReference type="Proteomes" id="UP000708208"/>
    </source>
</evidence>
<dbReference type="AlphaFoldDB" id="A0A8J2JAZ9"/>
<gene>
    <name evidence="3" type="ORF">AFUS01_LOCUS3986</name>
</gene>
<organism evidence="3 4">
    <name type="scientific">Allacma fusca</name>
    <dbReference type="NCBI Taxonomy" id="39272"/>
    <lineage>
        <taxon>Eukaryota</taxon>
        <taxon>Metazoa</taxon>
        <taxon>Ecdysozoa</taxon>
        <taxon>Arthropoda</taxon>
        <taxon>Hexapoda</taxon>
        <taxon>Collembola</taxon>
        <taxon>Symphypleona</taxon>
        <taxon>Sminthuridae</taxon>
        <taxon>Allacma</taxon>
    </lineage>
</organism>
<dbReference type="PANTHER" id="PTHR11977">
    <property type="entry name" value="VILLIN"/>
    <property type="match status" value="1"/>
</dbReference>
<feature type="domain" description="Gelsolin-like" evidence="2">
    <location>
        <begin position="72"/>
        <end position="98"/>
    </location>
</feature>
<dbReference type="Pfam" id="PF00626">
    <property type="entry name" value="Gelsolin"/>
    <property type="match status" value="1"/>
</dbReference>
<keyword evidence="1" id="KW-0677">Repeat</keyword>
<dbReference type="OrthoDB" id="6375767at2759"/>
<dbReference type="GO" id="GO:0015629">
    <property type="term" value="C:actin cytoskeleton"/>
    <property type="evidence" value="ECO:0007669"/>
    <property type="project" value="TreeGrafter"/>
</dbReference>
<evidence type="ECO:0000256" key="1">
    <source>
        <dbReference type="ARBA" id="ARBA00022737"/>
    </source>
</evidence>
<reference evidence="3" key="1">
    <citation type="submission" date="2021-06" db="EMBL/GenBank/DDBJ databases">
        <authorList>
            <person name="Hodson N. C."/>
            <person name="Mongue J. A."/>
            <person name="Jaron S. K."/>
        </authorList>
    </citation>
    <scope>NUCLEOTIDE SEQUENCE</scope>
</reference>
<dbReference type="InterPro" id="IPR007122">
    <property type="entry name" value="Villin/Gelsolin"/>
</dbReference>
<evidence type="ECO:0000313" key="3">
    <source>
        <dbReference type="EMBL" id="CAG7697146.1"/>
    </source>
</evidence>
<dbReference type="Proteomes" id="UP000708208">
    <property type="component" value="Unassembled WGS sequence"/>
</dbReference>
<proteinExistence type="predicted"/>
<evidence type="ECO:0000259" key="2">
    <source>
        <dbReference type="Pfam" id="PF00626"/>
    </source>
</evidence>
<dbReference type="GO" id="GO:0005546">
    <property type="term" value="F:phosphatidylinositol-4,5-bisphosphate binding"/>
    <property type="evidence" value="ECO:0007669"/>
    <property type="project" value="TreeGrafter"/>
</dbReference>
<dbReference type="GO" id="GO:0051014">
    <property type="term" value="P:actin filament severing"/>
    <property type="evidence" value="ECO:0007669"/>
    <property type="project" value="TreeGrafter"/>
</dbReference>
<dbReference type="PANTHER" id="PTHR11977:SF123">
    <property type="entry name" value="GELSOLIN"/>
    <property type="match status" value="1"/>
</dbReference>
<protein>
    <recommendedName>
        <fullName evidence="2">Gelsolin-like domain-containing protein</fullName>
    </recommendedName>
</protein>
<dbReference type="EMBL" id="CAJVCH010024612">
    <property type="protein sequence ID" value="CAG7697146.1"/>
    <property type="molecule type" value="Genomic_DNA"/>
</dbReference>
<accession>A0A8J2JAZ9</accession>
<dbReference type="GO" id="GO:0005737">
    <property type="term" value="C:cytoplasm"/>
    <property type="evidence" value="ECO:0007669"/>
    <property type="project" value="TreeGrafter"/>
</dbReference>
<comment type="caution">
    <text evidence="3">The sequence shown here is derived from an EMBL/GenBank/DDBJ whole genome shotgun (WGS) entry which is preliminary data.</text>
</comment>
<feature type="non-terminal residue" evidence="3">
    <location>
        <position position="98"/>
    </location>
</feature>
<keyword evidence="4" id="KW-1185">Reference proteome</keyword>